<dbReference type="PROSITE" id="PS50835">
    <property type="entry name" value="IG_LIKE"/>
    <property type="match status" value="3"/>
</dbReference>
<feature type="domain" description="Ig-like" evidence="4">
    <location>
        <begin position="110"/>
        <end position="195"/>
    </location>
</feature>
<dbReference type="PANTHER" id="PTHR11481:SF64">
    <property type="entry name" value="FC RECEPTOR-LIKE PROTEIN 4"/>
    <property type="match status" value="1"/>
</dbReference>
<dbReference type="GO" id="GO:0007166">
    <property type="term" value="P:cell surface receptor signaling pathway"/>
    <property type="evidence" value="ECO:0007669"/>
    <property type="project" value="TreeGrafter"/>
</dbReference>
<sequence>MCVFVFVSSYLVETVTNKPVITRQPSWSQIFQGEKITLTCEVQGGEKTDWRYYWRRNSQSLPEDEKLLQCTASESLNGEYECMATRRDDFYSSTTWSEAFTVSASLTNKPVITRQPSWSQIFQGEKITLTCEVQGGEKTDWRYYWLKDSHQLPGENEKLVQLTASESFNGKYYCMATSRDDSYPSTTWSEAFTVSKPRVTLPPGTTTISVGGSVSLSCSVRDSDGWKYEVKTVQSREPFHVEFACCPCACGFCWRTPALPVSFVFYLFPGAVLKIDPGWSTLFIGEFVTLTCDIEGAEAGWEYSFYKDQQEYSPGYQTTNYYRFQITSSNDGGEYGCVGRHKWSFETEKSETVSFTAAGTARPAAGSPHAVPPRADSRDAGSGRPLADSPSAGPPGAMGDFTSWLDIGDQQPRWSDRPFGFLSFK</sequence>
<name>A0A672II74_SALFA</name>
<evidence type="ECO:0000256" key="2">
    <source>
        <dbReference type="ARBA" id="ARBA00023157"/>
    </source>
</evidence>
<dbReference type="GO" id="GO:0009897">
    <property type="term" value="C:external side of plasma membrane"/>
    <property type="evidence" value="ECO:0007669"/>
    <property type="project" value="TreeGrafter"/>
</dbReference>
<dbReference type="InterPro" id="IPR050488">
    <property type="entry name" value="Ig_Fc_receptor"/>
</dbReference>
<reference evidence="5" key="1">
    <citation type="submission" date="2019-06" db="EMBL/GenBank/DDBJ databases">
        <authorList>
            <consortium name="Wellcome Sanger Institute Data Sharing"/>
        </authorList>
    </citation>
    <scope>NUCLEOTIDE SEQUENCE [LARGE SCALE GENOMIC DNA]</scope>
</reference>
<proteinExistence type="predicted"/>
<feature type="region of interest" description="Disordered" evidence="3">
    <location>
        <begin position="360"/>
        <end position="415"/>
    </location>
</feature>
<dbReference type="GO" id="GO:0006955">
    <property type="term" value="P:immune response"/>
    <property type="evidence" value="ECO:0007669"/>
    <property type="project" value="TreeGrafter"/>
</dbReference>
<evidence type="ECO:0000313" key="6">
    <source>
        <dbReference type="Proteomes" id="UP000472267"/>
    </source>
</evidence>
<dbReference type="SMART" id="SM00408">
    <property type="entry name" value="IGc2"/>
    <property type="match status" value="3"/>
</dbReference>
<dbReference type="GO" id="GO:0004888">
    <property type="term" value="F:transmembrane signaling receptor activity"/>
    <property type="evidence" value="ECO:0007669"/>
    <property type="project" value="TreeGrafter"/>
</dbReference>
<dbReference type="Pfam" id="PF13895">
    <property type="entry name" value="Ig_2"/>
    <property type="match status" value="1"/>
</dbReference>
<reference evidence="5" key="3">
    <citation type="submission" date="2025-09" db="UniProtKB">
        <authorList>
            <consortium name="Ensembl"/>
        </authorList>
    </citation>
    <scope>IDENTIFICATION</scope>
</reference>
<keyword evidence="2" id="KW-1015">Disulfide bond</keyword>
<dbReference type="InterPro" id="IPR003598">
    <property type="entry name" value="Ig_sub2"/>
</dbReference>
<dbReference type="Pfam" id="PF13927">
    <property type="entry name" value="Ig_3"/>
    <property type="match status" value="2"/>
</dbReference>
<feature type="domain" description="Ig-like" evidence="4">
    <location>
        <begin position="269"/>
        <end position="354"/>
    </location>
</feature>
<evidence type="ECO:0000256" key="1">
    <source>
        <dbReference type="ARBA" id="ARBA00022729"/>
    </source>
</evidence>
<protein>
    <recommendedName>
        <fullName evidence="4">Ig-like domain-containing protein</fullName>
    </recommendedName>
</protein>
<evidence type="ECO:0000256" key="3">
    <source>
        <dbReference type="SAM" id="MobiDB-lite"/>
    </source>
</evidence>
<evidence type="ECO:0000313" key="5">
    <source>
        <dbReference type="Ensembl" id="ENSSFAP00005041438.1"/>
    </source>
</evidence>
<dbReference type="InterPro" id="IPR007110">
    <property type="entry name" value="Ig-like_dom"/>
</dbReference>
<dbReference type="InterPro" id="IPR036179">
    <property type="entry name" value="Ig-like_dom_sf"/>
</dbReference>
<dbReference type="SUPFAM" id="SSF48726">
    <property type="entry name" value="Immunoglobulin"/>
    <property type="match status" value="3"/>
</dbReference>
<dbReference type="AlphaFoldDB" id="A0A672II74"/>
<reference evidence="5" key="2">
    <citation type="submission" date="2025-08" db="UniProtKB">
        <authorList>
            <consortium name="Ensembl"/>
        </authorList>
    </citation>
    <scope>IDENTIFICATION</scope>
</reference>
<keyword evidence="6" id="KW-1185">Reference proteome</keyword>
<dbReference type="SMART" id="SM00409">
    <property type="entry name" value="IG"/>
    <property type="match status" value="3"/>
</dbReference>
<dbReference type="InterPro" id="IPR013783">
    <property type="entry name" value="Ig-like_fold"/>
</dbReference>
<dbReference type="Ensembl" id="ENSSFAT00005042954.1">
    <property type="protein sequence ID" value="ENSSFAP00005041438.1"/>
    <property type="gene ID" value="ENSSFAG00005020602.1"/>
</dbReference>
<feature type="domain" description="Ig-like" evidence="4">
    <location>
        <begin position="19"/>
        <end position="103"/>
    </location>
</feature>
<accession>A0A672II74</accession>
<dbReference type="Gene3D" id="2.60.40.10">
    <property type="entry name" value="Immunoglobulins"/>
    <property type="match status" value="3"/>
</dbReference>
<organism evidence="5 6">
    <name type="scientific">Salarias fasciatus</name>
    <name type="common">Jewelled blenny</name>
    <name type="synonym">Blennius fasciatus</name>
    <dbReference type="NCBI Taxonomy" id="181472"/>
    <lineage>
        <taxon>Eukaryota</taxon>
        <taxon>Metazoa</taxon>
        <taxon>Chordata</taxon>
        <taxon>Craniata</taxon>
        <taxon>Vertebrata</taxon>
        <taxon>Euteleostomi</taxon>
        <taxon>Actinopterygii</taxon>
        <taxon>Neopterygii</taxon>
        <taxon>Teleostei</taxon>
        <taxon>Neoteleostei</taxon>
        <taxon>Acanthomorphata</taxon>
        <taxon>Ovalentaria</taxon>
        <taxon>Blenniimorphae</taxon>
        <taxon>Blenniiformes</taxon>
        <taxon>Blennioidei</taxon>
        <taxon>Blenniidae</taxon>
        <taxon>Salariinae</taxon>
        <taxon>Salarias</taxon>
    </lineage>
</organism>
<dbReference type="InterPro" id="IPR003599">
    <property type="entry name" value="Ig_sub"/>
</dbReference>
<dbReference type="Proteomes" id="UP000472267">
    <property type="component" value="Chromosome 3"/>
</dbReference>
<keyword evidence="1" id="KW-0732">Signal</keyword>
<evidence type="ECO:0000259" key="4">
    <source>
        <dbReference type="PROSITE" id="PS50835"/>
    </source>
</evidence>
<dbReference type="PANTHER" id="PTHR11481">
    <property type="entry name" value="IMMUNOGLOBULIN FC RECEPTOR"/>
    <property type="match status" value="1"/>
</dbReference>